<evidence type="ECO:0000313" key="3">
    <source>
        <dbReference type="Proteomes" id="UP000677228"/>
    </source>
</evidence>
<comment type="caution">
    <text evidence="1">The sequence shown here is derived from an EMBL/GenBank/DDBJ whole genome shotgun (WGS) entry which is preliminary data.</text>
</comment>
<accession>A0A8S2F091</accession>
<dbReference type="AlphaFoldDB" id="A0A8S2F091"/>
<reference evidence="1" key="1">
    <citation type="submission" date="2021-02" db="EMBL/GenBank/DDBJ databases">
        <authorList>
            <person name="Nowell W R."/>
        </authorList>
    </citation>
    <scope>NUCLEOTIDE SEQUENCE</scope>
</reference>
<proteinExistence type="predicted"/>
<sequence length="92" mass="10143">MKMTPAFVRADSIVILAFSRQPTLWSKVKWRTTNLPHTSAAIAICRISLTLGNLPNGCGNRILPHDLILHPTNGVPRSAYSDVETAIIEEAY</sequence>
<gene>
    <name evidence="1" type="ORF">OVA965_LOCUS27904</name>
    <name evidence="2" type="ORF">TMI583_LOCUS28652</name>
</gene>
<evidence type="ECO:0000313" key="2">
    <source>
        <dbReference type="EMBL" id="CAF4091903.1"/>
    </source>
</evidence>
<name>A0A8S2F091_9BILA</name>
<dbReference type="Proteomes" id="UP000677228">
    <property type="component" value="Unassembled WGS sequence"/>
</dbReference>
<dbReference type="Proteomes" id="UP000682733">
    <property type="component" value="Unassembled WGS sequence"/>
</dbReference>
<evidence type="ECO:0000313" key="1">
    <source>
        <dbReference type="EMBL" id="CAF1286888.1"/>
    </source>
</evidence>
<protein>
    <submittedName>
        <fullName evidence="1">Uncharacterized protein</fullName>
    </submittedName>
</protein>
<organism evidence="1 3">
    <name type="scientific">Didymodactylos carnosus</name>
    <dbReference type="NCBI Taxonomy" id="1234261"/>
    <lineage>
        <taxon>Eukaryota</taxon>
        <taxon>Metazoa</taxon>
        <taxon>Spiralia</taxon>
        <taxon>Gnathifera</taxon>
        <taxon>Rotifera</taxon>
        <taxon>Eurotatoria</taxon>
        <taxon>Bdelloidea</taxon>
        <taxon>Philodinida</taxon>
        <taxon>Philodinidae</taxon>
        <taxon>Didymodactylos</taxon>
    </lineage>
</organism>
<dbReference type="EMBL" id="CAJOBA010040266">
    <property type="protein sequence ID" value="CAF4091903.1"/>
    <property type="molecule type" value="Genomic_DNA"/>
</dbReference>
<dbReference type="EMBL" id="CAJNOK010018698">
    <property type="protein sequence ID" value="CAF1286888.1"/>
    <property type="molecule type" value="Genomic_DNA"/>
</dbReference>